<dbReference type="HOGENOM" id="CLU_2895835_0_0_10"/>
<keyword evidence="2" id="KW-1185">Reference proteome</keyword>
<dbReference type="STRING" id="517418.Ctha_0615"/>
<dbReference type="KEGG" id="cts:Ctha_0615"/>
<dbReference type="AlphaFoldDB" id="B3QVM8"/>
<organism evidence="1 2">
    <name type="scientific">Chloroherpeton thalassium (strain ATCC 35110 / GB-78)</name>
    <dbReference type="NCBI Taxonomy" id="517418"/>
    <lineage>
        <taxon>Bacteria</taxon>
        <taxon>Pseudomonadati</taxon>
        <taxon>Chlorobiota</taxon>
        <taxon>Chlorobiia</taxon>
        <taxon>Chlorobiales</taxon>
        <taxon>Chloroherpetonaceae</taxon>
        <taxon>Chloroherpeton</taxon>
    </lineage>
</organism>
<sequence length="62" mass="7464">MPDRCFPLFNQSYNKQNKPILVFSRQCVYALMHKQVRNVILNRTVFYIQALERTSVKTKEEK</sequence>
<evidence type="ECO:0000313" key="2">
    <source>
        <dbReference type="Proteomes" id="UP000001208"/>
    </source>
</evidence>
<dbReference type="EMBL" id="CP001100">
    <property type="protein sequence ID" value="ACF13085.1"/>
    <property type="molecule type" value="Genomic_DNA"/>
</dbReference>
<reference evidence="1 2" key="1">
    <citation type="submission" date="2008-06" db="EMBL/GenBank/DDBJ databases">
        <title>Complete sequence of Chloroherpeton thalassium ATCC 35110.</title>
        <authorList>
            <consortium name="US DOE Joint Genome Institute"/>
            <person name="Lucas S."/>
            <person name="Copeland A."/>
            <person name="Lapidus A."/>
            <person name="Glavina del Rio T."/>
            <person name="Dalin E."/>
            <person name="Tice H."/>
            <person name="Bruce D."/>
            <person name="Goodwin L."/>
            <person name="Pitluck S."/>
            <person name="Schmutz J."/>
            <person name="Larimer F."/>
            <person name="Land M."/>
            <person name="Hauser L."/>
            <person name="Kyrpides N."/>
            <person name="Mikhailova N."/>
            <person name="Liu Z."/>
            <person name="Li T."/>
            <person name="Zhao F."/>
            <person name="Overmann J."/>
            <person name="Bryant D.A."/>
            <person name="Richardson P."/>
        </authorList>
    </citation>
    <scope>NUCLEOTIDE SEQUENCE [LARGE SCALE GENOMIC DNA]</scope>
    <source>
        <strain evidence="2">ATCC 35110 / GB-78</strain>
    </source>
</reference>
<proteinExistence type="predicted"/>
<gene>
    <name evidence="1" type="ordered locus">Ctha_0615</name>
</gene>
<dbReference type="Proteomes" id="UP000001208">
    <property type="component" value="Chromosome"/>
</dbReference>
<name>B3QVM8_CHLT3</name>
<accession>B3QVM8</accession>
<protein>
    <submittedName>
        <fullName evidence="1">Uncharacterized protein</fullName>
    </submittedName>
</protein>
<evidence type="ECO:0000313" key="1">
    <source>
        <dbReference type="EMBL" id="ACF13085.1"/>
    </source>
</evidence>